<keyword evidence="1" id="KW-0812">Transmembrane</keyword>
<evidence type="ECO:0000256" key="1">
    <source>
        <dbReference type="SAM" id="Phobius"/>
    </source>
</evidence>
<dbReference type="Proteomes" id="UP000193964">
    <property type="component" value="Unassembled WGS sequence"/>
</dbReference>
<dbReference type="RefSeq" id="WP_085146828.1">
    <property type="nucleotide sequence ID" value="NZ_JACKUA010000032.1"/>
</dbReference>
<dbReference type="AlphaFoldDB" id="A0A1X2F086"/>
<evidence type="ECO:0000313" key="2">
    <source>
        <dbReference type="EMBL" id="ORX11807.1"/>
    </source>
</evidence>
<feature type="transmembrane region" description="Helical" evidence="1">
    <location>
        <begin position="46"/>
        <end position="67"/>
    </location>
</feature>
<comment type="caution">
    <text evidence="2">The sequence shown here is derived from an EMBL/GenBank/DDBJ whole genome shotgun (WGS) entry which is preliminary data.</text>
</comment>
<reference evidence="2 3" key="1">
    <citation type="submission" date="2016-01" db="EMBL/GenBank/DDBJ databases">
        <title>The new phylogeny of the genus Mycobacterium.</title>
        <authorList>
            <person name="Tarcisio F."/>
            <person name="Conor M."/>
            <person name="Antonella G."/>
            <person name="Elisabetta G."/>
            <person name="Giulia F.S."/>
            <person name="Sara T."/>
            <person name="Anna F."/>
            <person name="Clotilde B."/>
            <person name="Roberto B."/>
            <person name="Veronica D.S."/>
            <person name="Fabio R."/>
            <person name="Monica P."/>
            <person name="Olivier J."/>
            <person name="Enrico T."/>
            <person name="Nicola S."/>
        </authorList>
    </citation>
    <scope>NUCLEOTIDE SEQUENCE [LARGE SCALE GENOMIC DNA]</scope>
    <source>
        <strain evidence="2 3">ATCC 700010</strain>
    </source>
</reference>
<feature type="transmembrane region" description="Helical" evidence="1">
    <location>
        <begin position="79"/>
        <end position="99"/>
    </location>
</feature>
<dbReference type="EMBL" id="LQQA01000030">
    <property type="protein sequence ID" value="ORX11807.1"/>
    <property type="molecule type" value="Genomic_DNA"/>
</dbReference>
<protein>
    <submittedName>
        <fullName evidence="2">Uncharacterized protein</fullName>
    </submittedName>
</protein>
<gene>
    <name evidence="2" type="ORF">AWC31_34695</name>
</gene>
<organism evidence="2 3">
    <name type="scientific">Mycolicibacterium wolinskyi</name>
    <dbReference type="NCBI Taxonomy" id="59750"/>
    <lineage>
        <taxon>Bacteria</taxon>
        <taxon>Bacillati</taxon>
        <taxon>Actinomycetota</taxon>
        <taxon>Actinomycetes</taxon>
        <taxon>Mycobacteriales</taxon>
        <taxon>Mycobacteriaceae</taxon>
        <taxon>Mycolicibacterium</taxon>
    </lineage>
</organism>
<sequence>MGAVAAVGFAPLAAAIVAAVYRFPIPFAEYVTGVGGMPAAALASVFYLALGGFVVLGAFGGAAGALLARTAAATRHAVAASFAIAVVGALSLALLEYVIGPW</sequence>
<keyword evidence="1" id="KW-1133">Transmembrane helix</keyword>
<evidence type="ECO:0000313" key="3">
    <source>
        <dbReference type="Proteomes" id="UP000193964"/>
    </source>
</evidence>
<proteinExistence type="predicted"/>
<name>A0A1X2F086_9MYCO</name>
<keyword evidence="1" id="KW-0472">Membrane</keyword>
<accession>A0A1X2F086</accession>